<dbReference type="EMBL" id="X91258">
    <property type="protein sequence ID" value="CAA62648.1"/>
    <property type="molecule type" value="Genomic_DNA"/>
</dbReference>
<evidence type="ECO:0000313" key="1">
    <source>
        <dbReference type="EMBL" id="CAA62648.1"/>
    </source>
</evidence>
<proteinExistence type="predicted"/>
<gene>
    <name evidence="1" type="primary">L3135</name>
</gene>
<dbReference type="AlphaFoldDB" id="E9PAA0"/>
<sequence>MMQQQLLSLRRDGWNTNNVQNTDMFSVRTGNTIQSRQFTNTEGGNNTGHTLDTSVTISSIGSVQFVSVTSPSHTFDFIKLIQKRQVKVTWQTEDGVTVDLAQSFK</sequence>
<reference evidence="1" key="1">
    <citation type="submission" date="1995-06" db="EMBL/GenBank/DDBJ databases">
        <title>36.8 kb of S.cerevisiae chromosome XII including ACE2, CKI1, PDC5, SLS1, PUT1 and tRNA-Asp.</title>
        <authorList>
            <person name="Delius H."/>
        </authorList>
    </citation>
    <scope>NUCLEOTIDE SEQUENCE</scope>
    <source>
        <strain evidence="1">S288C</strain>
    </source>
</reference>
<protein>
    <submittedName>
        <fullName evidence="1">L3135 protein</fullName>
    </submittedName>
</protein>
<name>E9PAA0_YEASX</name>
<accession>E9PAA0</accession>
<organism evidence="1">
    <name type="scientific">Saccharomyces cerevisiae</name>
    <name type="common">Baker's yeast</name>
    <dbReference type="NCBI Taxonomy" id="4932"/>
    <lineage>
        <taxon>Eukaryota</taxon>
        <taxon>Fungi</taxon>
        <taxon>Dikarya</taxon>
        <taxon>Ascomycota</taxon>
        <taxon>Saccharomycotina</taxon>
        <taxon>Saccharomycetes</taxon>
        <taxon>Saccharomycetales</taxon>
        <taxon>Saccharomycetaceae</taxon>
        <taxon>Saccharomyces</taxon>
    </lineage>
</organism>